<organism evidence="1">
    <name type="scientific">marine metagenome</name>
    <dbReference type="NCBI Taxonomy" id="408172"/>
    <lineage>
        <taxon>unclassified sequences</taxon>
        <taxon>metagenomes</taxon>
        <taxon>ecological metagenomes</taxon>
    </lineage>
</organism>
<dbReference type="SUPFAM" id="SSF102588">
    <property type="entry name" value="LmbE-like"/>
    <property type="match status" value="1"/>
</dbReference>
<dbReference type="InterPro" id="IPR024078">
    <property type="entry name" value="LmbE-like_dom_sf"/>
</dbReference>
<proteinExistence type="predicted"/>
<feature type="non-terminal residue" evidence="1">
    <location>
        <position position="41"/>
    </location>
</feature>
<dbReference type="InterPro" id="IPR003737">
    <property type="entry name" value="GlcNAc_PI_deacetylase-related"/>
</dbReference>
<dbReference type="Gene3D" id="3.40.50.10320">
    <property type="entry name" value="LmbE-like"/>
    <property type="match status" value="1"/>
</dbReference>
<feature type="non-terminal residue" evidence="1">
    <location>
        <position position="1"/>
    </location>
</feature>
<dbReference type="EMBL" id="UINC01070140">
    <property type="protein sequence ID" value="SVC04051.1"/>
    <property type="molecule type" value="Genomic_DNA"/>
</dbReference>
<protein>
    <recommendedName>
        <fullName evidence="2">PIG-L family deacetylase</fullName>
    </recommendedName>
</protein>
<accession>A0A382IZM0</accession>
<evidence type="ECO:0008006" key="2">
    <source>
        <dbReference type="Google" id="ProtNLM"/>
    </source>
</evidence>
<name>A0A382IZM0_9ZZZZ</name>
<sequence length="41" mass="4333">VLDFKNESLLVISPHADDEVLGCGGLMDKIKKSGGSVYALI</sequence>
<evidence type="ECO:0000313" key="1">
    <source>
        <dbReference type="EMBL" id="SVC04051.1"/>
    </source>
</evidence>
<reference evidence="1" key="1">
    <citation type="submission" date="2018-05" db="EMBL/GenBank/DDBJ databases">
        <authorList>
            <person name="Lanie J.A."/>
            <person name="Ng W.-L."/>
            <person name="Kazmierczak K.M."/>
            <person name="Andrzejewski T.M."/>
            <person name="Davidsen T.M."/>
            <person name="Wayne K.J."/>
            <person name="Tettelin H."/>
            <person name="Glass J.I."/>
            <person name="Rusch D."/>
            <person name="Podicherti R."/>
            <person name="Tsui H.-C.T."/>
            <person name="Winkler M.E."/>
        </authorList>
    </citation>
    <scope>NUCLEOTIDE SEQUENCE</scope>
</reference>
<gene>
    <name evidence="1" type="ORF">METZ01_LOCUS256905</name>
</gene>
<dbReference type="AlphaFoldDB" id="A0A382IZM0"/>
<dbReference type="Pfam" id="PF02585">
    <property type="entry name" value="PIG-L"/>
    <property type="match status" value="1"/>
</dbReference>